<feature type="domain" description="Malonyl-CoA:ACP transacylase (MAT)" evidence="2">
    <location>
        <begin position="19"/>
        <end position="290"/>
    </location>
</feature>
<proteinExistence type="predicted"/>
<evidence type="ECO:0000313" key="3">
    <source>
        <dbReference type="EMBL" id="KAK1837467.1"/>
    </source>
</evidence>
<dbReference type="SUPFAM" id="SSF55048">
    <property type="entry name" value="Probable ACP-binding domain of malonyl-CoA ACP transacylase"/>
    <property type="match status" value="1"/>
</dbReference>
<feature type="non-terminal residue" evidence="3">
    <location>
        <position position="1"/>
    </location>
</feature>
<dbReference type="Pfam" id="PF00698">
    <property type="entry name" value="Acyl_transf_1"/>
    <property type="match status" value="1"/>
</dbReference>
<name>A0AAD9E7F0_9PEZI</name>
<dbReference type="PANTHER" id="PTHR45681:SF6">
    <property type="entry name" value="POLYKETIDE SYNTHASE 37"/>
    <property type="match status" value="1"/>
</dbReference>
<dbReference type="InterPro" id="IPR014043">
    <property type="entry name" value="Acyl_transferase_dom"/>
</dbReference>
<organism evidence="3 4">
    <name type="scientific">Colletotrichum chrysophilum</name>
    <dbReference type="NCBI Taxonomy" id="1836956"/>
    <lineage>
        <taxon>Eukaryota</taxon>
        <taxon>Fungi</taxon>
        <taxon>Dikarya</taxon>
        <taxon>Ascomycota</taxon>
        <taxon>Pezizomycotina</taxon>
        <taxon>Sordariomycetes</taxon>
        <taxon>Hypocreomycetidae</taxon>
        <taxon>Glomerellales</taxon>
        <taxon>Glomerellaceae</taxon>
        <taxon>Colletotrichum</taxon>
        <taxon>Colletotrichum gloeosporioides species complex</taxon>
    </lineage>
</organism>
<accession>A0AAD9E7F0</accession>
<dbReference type="InterPro" id="IPR016035">
    <property type="entry name" value="Acyl_Trfase/lysoPLipase"/>
</dbReference>
<dbReference type="InterPro" id="IPR050444">
    <property type="entry name" value="Polyketide_Synthase"/>
</dbReference>
<reference evidence="3" key="1">
    <citation type="submission" date="2023-01" db="EMBL/GenBank/DDBJ databases">
        <title>Colletotrichum chrysophilum M932 genome sequence.</title>
        <authorList>
            <person name="Baroncelli R."/>
        </authorList>
    </citation>
    <scope>NUCLEOTIDE SEQUENCE</scope>
    <source>
        <strain evidence="3">M932</strain>
    </source>
</reference>
<dbReference type="AlphaFoldDB" id="A0AAD9E7F0"/>
<evidence type="ECO:0000256" key="1">
    <source>
        <dbReference type="ARBA" id="ARBA00022679"/>
    </source>
</evidence>
<sequence length="290" mass="32212">TSDVWNTSLPSNPRPVVVAFGGQNSKVIAIDENTYKSCPIFRHHLDCCQRELKRFGYPGNFPYIFQSRPIEDPVILHSALFSVQYSSAKAWVESGLAVAKVIGHSFGELTALCMSGILSLPDGLKLVGGRARLMKEKWGPDPGSMLLFETDPALLAEILHPDRVNVEVACYNAQNLTVVSGSRSDVEVAQQLLKESPKTSNVKTKILDVPFAFHSRFTDAILHDLENLATDLVFHKPSIPLETCLDEVTAGLPWPQRIREHTRRPVFFNQALHKIHQELAGCCWLEAGTN</sequence>
<dbReference type="PANTHER" id="PTHR45681">
    <property type="entry name" value="POLYKETIDE SYNTHASE 44-RELATED"/>
    <property type="match status" value="1"/>
</dbReference>
<dbReference type="SUPFAM" id="SSF52151">
    <property type="entry name" value="FabD/lysophospholipase-like"/>
    <property type="match status" value="1"/>
</dbReference>
<dbReference type="SMART" id="SM00827">
    <property type="entry name" value="PKS_AT"/>
    <property type="match status" value="1"/>
</dbReference>
<dbReference type="InterPro" id="IPR001227">
    <property type="entry name" value="Ac_transferase_dom_sf"/>
</dbReference>
<evidence type="ECO:0000313" key="4">
    <source>
        <dbReference type="Proteomes" id="UP001243330"/>
    </source>
</evidence>
<dbReference type="Proteomes" id="UP001243330">
    <property type="component" value="Unassembled WGS sequence"/>
</dbReference>
<dbReference type="EMBL" id="JAQOWY010001245">
    <property type="protein sequence ID" value="KAK1837467.1"/>
    <property type="molecule type" value="Genomic_DNA"/>
</dbReference>
<keyword evidence="4" id="KW-1185">Reference proteome</keyword>
<protein>
    <submittedName>
        <fullName evidence="3">Polyketide synthase</fullName>
    </submittedName>
</protein>
<gene>
    <name evidence="3" type="ORF">CCHR01_19911</name>
</gene>
<evidence type="ECO:0000259" key="2">
    <source>
        <dbReference type="SMART" id="SM00827"/>
    </source>
</evidence>
<comment type="caution">
    <text evidence="3">The sequence shown here is derived from an EMBL/GenBank/DDBJ whole genome shotgun (WGS) entry which is preliminary data.</text>
</comment>
<dbReference type="InterPro" id="IPR016036">
    <property type="entry name" value="Malonyl_transacylase_ACP-bd"/>
</dbReference>
<keyword evidence="1" id="KW-0808">Transferase</keyword>
<dbReference type="GO" id="GO:0016740">
    <property type="term" value="F:transferase activity"/>
    <property type="evidence" value="ECO:0007669"/>
    <property type="project" value="UniProtKB-KW"/>
</dbReference>
<dbReference type="Gene3D" id="3.40.366.10">
    <property type="entry name" value="Malonyl-Coenzyme A Acyl Carrier Protein, domain 2"/>
    <property type="match status" value="1"/>
</dbReference>